<dbReference type="EMBL" id="JBHULR010000001">
    <property type="protein sequence ID" value="MFD2546233.1"/>
    <property type="molecule type" value="Genomic_DNA"/>
</dbReference>
<evidence type="ECO:0000313" key="2">
    <source>
        <dbReference type="Proteomes" id="UP001597545"/>
    </source>
</evidence>
<evidence type="ECO:0008006" key="3">
    <source>
        <dbReference type="Google" id="ProtNLM"/>
    </source>
</evidence>
<proteinExistence type="predicted"/>
<sequence length="252" mass="29653">MTKYTIYKAFEKKFPFQIWKIVADTSTQLLGVELRGDGTQHAILYVLDFQGNLLLENLQLPEKEWTLEALQHQTIVLKRVGDSHPVKEGIHLLDIQGQTRYLSHEYTWVDTYLHYLKVRHRSLQSGFEEYIDIRDAKKVRQTSPIPEEFCTAVKMPIPYTGKLPDYLPHILPPDQADIPWVSRAHDKLIWSYHHKDGQHYHLNLCISDTSKLLYEQRLLTDMPKMIPQPYFQVGNQIFLMSYNKQEIVSYLV</sequence>
<name>A0ABW5KCV3_9SPHI</name>
<gene>
    <name evidence="1" type="ORF">ACFSR5_01095</name>
</gene>
<dbReference type="RefSeq" id="WP_380899823.1">
    <property type="nucleotide sequence ID" value="NZ_JBHUEG010000002.1"/>
</dbReference>
<organism evidence="1 2">
    <name type="scientific">Sphingobacterium suaedae</name>
    <dbReference type="NCBI Taxonomy" id="1686402"/>
    <lineage>
        <taxon>Bacteria</taxon>
        <taxon>Pseudomonadati</taxon>
        <taxon>Bacteroidota</taxon>
        <taxon>Sphingobacteriia</taxon>
        <taxon>Sphingobacteriales</taxon>
        <taxon>Sphingobacteriaceae</taxon>
        <taxon>Sphingobacterium</taxon>
    </lineage>
</organism>
<protein>
    <recommendedName>
        <fullName evidence="3">DUF4905 domain-containing protein</fullName>
    </recommendedName>
</protein>
<dbReference type="Proteomes" id="UP001597545">
    <property type="component" value="Unassembled WGS sequence"/>
</dbReference>
<keyword evidence="2" id="KW-1185">Reference proteome</keyword>
<evidence type="ECO:0000313" key="1">
    <source>
        <dbReference type="EMBL" id="MFD2546233.1"/>
    </source>
</evidence>
<reference evidence="2" key="1">
    <citation type="journal article" date="2019" name="Int. J. Syst. Evol. Microbiol.">
        <title>The Global Catalogue of Microorganisms (GCM) 10K type strain sequencing project: providing services to taxonomists for standard genome sequencing and annotation.</title>
        <authorList>
            <consortium name="The Broad Institute Genomics Platform"/>
            <consortium name="The Broad Institute Genome Sequencing Center for Infectious Disease"/>
            <person name="Wu L."/>
            <person name="Ma J."/>
        </authorList>
    </citation>
    <scope>NUCLEOTIDE SEQUENCE [LARGE SCALE GENOMIC DNA]</scope>
    <source>
        <strain evidence="2">KCTC 42662</strain>
    </source>
</reference>
<accession>A0ABW5KCV3</accession>
<comment type="caution">
    <text evidence="1">The sequence shown here is derived from an EMBL/GenBank/DDBJ whole genome shotgun (WGS) entry which is preliminary data.</text>
</comment>